<dbReference type="EMBL" id="CAHJWF010000111">
    <property type="protein sequence ID" value="CAB5498944.1"/>
    <property type="molecule type" value="Genomic_DNA"/>
</dbReference>
<keyword evidence="3" id="KW-1185">Reference proteome</keyword>
<protein>
    <recommendedName>
        <fullName evidence="1">Transposase DDE domain-containing protein</fullName>
    </recommendedName>
</protein>
<evidence type="ECO:0000313" key="3">
    <source>
        <dbReference type="Proteomes" id="UP000626656"/>
    </source>
</evidence>
<dbReference type="InterPro" id="IPR025668">
    <property type="entry name" value="Tnp_DDE_dom"/>
</dbReference>
<dbReference type="InterPro" id="IPR012337">
    <property type="entry name" value="RNaseH-like_sf"/>
</dbReference>
<organism evidence="2 3">
    <name type="scientific">Bathymodiolus thermophilus thioautotrophic gill symbiont</name>
    <dbReference type="NCBI Taxonomy" id="2360"/>
    <lineage>
        <taxon>Bacteria</taxon>
        <taxon>Pseudomonadati</taxon>
        <taxon>Pseudomonadota</taxon>
        <taxon>Gammaproteobacteria</taxon>
        <taxon>sulfur-oxidizing symbionts</taxon>
    </lineage>
</organism>
<evidence type="ECO:0000313" key="2">
    <source>
        <dbReference type="EMBL" id="CAB5498944.1"/>
    </source>
</evidence>
<name>A0ABM8M697_9GAMM</name>
<comment type="caution">
    <text evidence="2">The sequence shown here is derived from an EMBL/GenBank/DDBJ whole genome shotgun (WGS) entry which is preliminary data.</text>
</comment>
<reference evidence="2 3" key="1">
    <citation type="submission" date="2020-05" db="EMBL/GenBank/DDBJ databases">
        <authorList>
            <person name="Petersen J."/>
            <person name="Sayavedra L."/>
        </authorList>
    </citation>
    <scope>NUCLEOTIDE SEQUENCE [LARGE SCALE GENOMIC DNA]</scope>
    <source>
        <strain evidence="2">B azoricus SOX ET2 1586I</strain>
    </source>
</reference>
<dbReference type="Proteomes" id="UP000626656">
    <property type="component" value="Unassembled WGS sequence"/>
</dbReference>
<gene>
    <name evidence="2" type="ORF">AZO1586I_414</name>
</gene>
<feature type="domain" description="Transposase DDE" evidence="1">
    <location>
        <begin position="73"/>
        <end position="448"/>
    </location>
</feature>
<proteinExistence type="predicted"/>
<dbReference type="InterPro" id="IPR047960">
    <property type="entry name" value="Transpos_IS1380"/>
</dbReference>
<dbReference type="SUPFAM" id="SSF53098">
    <property type="entry name" value="Ribonuclease H-like"/>
    <property type="match status" value="1"/>
</dbReference>
<dbReference type="Pfam" id="PF13701">
    <property type="entry name" value="DDE_Tnp_1_4"/>
    <property type="match status" value="1"/>
</dbReference>
<accession>A0ABM8M697</accession>
<evidence type="ECO:0000259" key="1">
    <source>
        <dbReference type="Pfam" id="PF13701"/>
    </source>
</evidence>
<dbReference type="NCBIfam" id="NF033539">
    <property type="entry name" value="transpos_IS1380"/>
    <property type="match status" value="1"/>
</dbReference>
<sequence>MVIRKQILFDLSSLFLHYFQSIRTPVLPSERHFFVQLNSVKVGFYTLGNLLSPIDLMYVYHLMYCCGHAHPRGDNADYHLSDAVLLTLVGMIGGATSMSKVTTVWADRVLRQVVGWVKVPVETTILRIFKEVSDAQISQFEALTHILRGQHWRRLLRSGKSKVGVQLVQWVDVDSTVDTVCGRQEGSAKGFNPKKKGARSYHPQIAFLAESKEILQAWFRTGNAFTSNGVVEFTKQLLAHLPNRMRIIFRGDSGYFVGDLLELLDTRGHGYLIKVKLKNLTALLAKQNWTAIKGQSGWEQCAFQYRCGGWSRSRQFVAVRMKQPKQVTGPQSELWDTTEYDYFCYVTTEPLTPWKAHKKYGERATCETWIEEAKSQMGLGKIRTNQFLANAALFHCAVLAYNTVRWMAQLSGNKTLCQWEPDTLRTYLIRVAGKLLTGNNQLRVRTPADPLYPQEWDDWVKVGLLA</sequence>